<dbReference type="PROSITE" id="PS00010">
    <property type="entry name" value="ASX_HYDROXYL"/>
    <property type="match status" value="1"/>
</dbReference>
<dbReference type="PaxDb" id="4565-Traes_5DL_D850AA8E9.1"/>
<dbReference type="Gramene" id="TraesPARA_EIv1.0_1840120.1">
    <property type="protein sequence ID" value="TraesPARA_EIv1.0_1840120.1.CDS"/>
    <property type="gene ID" value="TraesPARA_EIv1.0_1840120"/>
</dbReference>
<dbReference type="SUPFAM" id="SSF57196">
    <property type="entry name" value="EGF/Laminin"/>
    <property type="match status" value="1"/>
</dbReference>
<dbReference type="Gramene" id="TraesCS5D03G0744400.1">
    <property type="protein sequence ID" value="TraesCS5D03G0744400.1.CDS"/>
    <property type="gene ID" value="TraesCS5D03G0744400"/>
</dbReference>
<evidence type="ECO:0000256" key="5">
    <source>
        <dbReference type="ARBA" id="ARBA00022679"/>
    </source>
</evidence>
<dbReference type="InterPro" id="IPR017441">
    <property type="entry name" value="Protein_kinase_ATP_BS"/>
</dbReference>
<dbReference type="Gramene" id="TraesCS5D02G330900.1">
    <property type="protein sequence ID" value="TraesCS5D02G330900.1"/>
    <property type="gene ID" value="TraesCS5D02G330900"/>
</dbReference>
<evidence type="ECO:0000256" key="14">
    <source>
        <dbReference type="ARBA" id="ARBA00023157"/>
    </source>
</evidence>
<dbReference type="Pfam" id="PF07645">
    <property type="entry name" value="EGF_CA"/>
    <property type="match status" value="1"/>
</dbReference>
<dbReference type="SMR" id="A0A3B6MVS5"/>
<evidence type="ECO:0000256" key="13">
    <source>
        <dbReference type="ARBA" id="ARBA00023136"/>
    </source>
</evidence>
<keyword evidence="10" id="KW-0418">Kinase</keyword>
<evidence type="ECO:0000256" key="3">
    <source>
        <dbReference type="ARBA" id="ARBA00022536"/>
    </source>
</evidence>
<feature type="binding site" evidence="18">
    <location>
        <position position="442"/>
    </location>
    <ligand>
        <name>ATP</name>
        <dbReference type="ChEBI" id="CHEBI:30616"/>
    </ligand>
</feature>
<dbReference type="OMA" id="CTMEREL"/>
<dbReference type="STRING" id="4565.A0A3B6MVS5"/>
<comment type="function">
    <text evidence="16">Serine/threonine-protein kinase that may function as a signaling receptor of extracellular matrix component. Binding to pectin may have significance in the control of cell expansion, morphogenesis and development.</text>
</comment>
<keyword evidence="8" id="KW-0677">Repeat</keyword>
<evidence type="ECO:0000256" key="2">
    <source>
        <dbReference type="ARBA" id="ARBA00022527"/>
    </source>
</evidence>
<protein>
    <recommendedName>
        <fullName evidence="25">Protein kinase domain-containing protein</fullName>
    </recommendedName>
</protein>
<keyword evidence="3 17" id="KW-0245">EGF-like domain</keyword>
<evidence type="ECO:0000256" key="6">
    <source>
        <dbReference type="ARBA" id="ARBA00022692"/>
    </source>
</evidence>
<feature type="signal peptide" evidence="20">
    <location>
        <begin position="1"/>
        <end position="22"/>
    </location>
</feature>
<dbReference type="CDD" id="cd00054">
    <property type="entry name" value="EGF_CA"/>
    <property type="match status" value="1"/>
</dbReference>
<dbReference type="Gramene" id="TraesKAR5D01G0305070.1">
    <property type="protein sequence ID" value="cds.TraesKAR5D01G0305070.1"/>
    <property type="gene ID" value="TraesKAR5D01G0305070"/>
</dbReference>
<proteinExistence type="predicted"/>
<evidence type="ECO:0000256" key="17">
    <source>
        <dbReference type="PROSITE-ProRule" id="PRU00076"/>
    </source>
</evidence>
<dbReference type="InterPro" id="IPR001881">
    <property type="entry name" value="EGF-like_Ca-bd_dom"/>
</dbReference>
<dbReference type="FunFam" id="1.10.510.10:FF:000084">
    <property type="entry name" value="Wall-associated receptor kinase 2"/>
    <property type="match status" value="1"/>
</dbReference>
<evidence type="ECO:0000256" key="10">
    <source>
        <dbReference type="ARBA" id="ARBA00022777"/>
    </source>
</evidence>
<keyword evidence="6 19" id="KW-0812">Transmembrane</keyword>
<organism evidence="23">
    <name type="scientific">Triticum aestivum</name>
    <name type="common">Wheat</name>
    <dbReference type="NCBI Taxonomy" id="4565"/>
    <lineage>
        <taxon>Eukaryota</taxon>
        <taxon>Viridiplantae</taxon>
        <taxon>Streptophyta</taxon>
        <taxon>Embryophyta</taxon>
        <taxon>Tracheophyta</taxon>
        <taxon>Spermatophyta</taxon>
        <taxon>Magnoliopsida</taxon>
        <taxon>Liliopsida</taxon>
        <taxon>Poales</taxon>
        <taxon>Poaceae</taxon>
        <taxon>BOP clade</taxon>
        <taxon>Pooideae</taxon>
        <taxon>Triticodae</taxon>
        <taxon>Triticeae</taxon>
        <taxon>Triticinae</taxon>
        <taxon>Triticum</taxon>
    </lineage>
</organism>
<dbReference type="PANTHER" id="PTHR27005">
    <property type="entry name" value="WALL-ASSOCIATED RECEPTOR KINASE-LIKE 21"/>
    <property type="match status" value="1"/>
</dbReference>
<dbReference type="Gramene" id="TraesCAD_scaffold_046476_01G000500.1">
    <property type="protein sequence ID" value="TraesCAD_scaffold_046476_01G000500.1"/>
    <property type="gene ID" value="TraesCAD_scaffold_046476_01G000500"/>
</dbReference>
<dbReference type="GO" id="GO:0005524">
    <property type="term" value="F:ATP binding"/>
    <property type="evidence" value="ECO:0007669"/>
    <property type="project" value="UniProtKB-UniRule"/>
</dbReference>
<feature type="domain" description="Protein kinase" evidence="21">
    <location>
        <begin position="413"/>
        <end position="688"/>
    </location>
</feature>
<evidence type="ECO:0000256" key="8">
    <source>
        <dbReference type="ARBA" id="ARBA00022737"/>
    </source>
</evidence>
<dbReference type="SUPFAM" id="SSF56112">
    <property type="entry name" value="Protein kinase-like (PK-like)"/>
    <property type="match status" value="1"/>
</dbReference>
<keyword evidence="5" id="KW-0808">Transferase</keyword>
<keyword evidence="15" id="KW-0325">Glycoprotein</keyword>
<dbReference type="Gramene" id="TraesCLE_scaffold_034105_01G000400.1">
    <property type="protein sequence ID" value="TraesCLE_scaffold_034105_01G000400.1"/>
    <property type="gene ID" value="TraesCLE_scaffold_034105_01G000400"/>
</dbReference>
<dbReference type="InterPro" id="IPR000152">
    <property type="entry name" value="EGF-type_Asp/Asn_hydroxyl_site"/>
</dbReference>
<dbReference type="GO" id="GO:0030247">
    <property type="term" value="F:polysaccharide binding"/>
    <property type="evidence" value="ECO:0007669"/>
    <property type="project" value="InterPro"/>
</dbReference>
<dbReference type="Gene3D" id="3.30.200.20">
    <property type="entry name" value="Phosphorylase Kinase, domain 1"/>
    <property type="match status" value="1"/>
</dbReference>
<dbReference type="InterPro" id="IPR000719">
    <property type="entry name" value="Prot_kinase_dom"/>
</dbReference>
<dbReference type="InterPro" id="IPR008271">
    <property type="entry name" value="Ser/Thr_kinase_AS"/>
</dbReference>
<dbReference type="Gramene" id="TraesROB_scaffold_048505_01G000400.1">
    <property type="protein sequence ID" value="TraesROB_scaffold_048505_01G000400.1"/>
    <property type="gene ID" value="TraesROB_scaffold_048505_01G000400"/>
</dbReference>
<keyword evidence="7 20" id="KW-0732">Signal</keyword>
<evidence type="ECO:0000256" key="12">
    <source>
        <dbReference type="ARBA" id="ARBA00022989"/>
    </source>
</evidence>
<sequence>MASVLLLGAIIILLNLASMSLAQPNHKCRTHCGDIEIPYPFGIGIGCAIEQRFEVNCSTTADGIERPFIHEQEVLNISASRGQSRVLMTIPSYCYNSSIGKMDLHPWDFYLAWPYRFSDVHNKFISIGCNSMGYIYTGKSRYVAGCVSVCWSPEELANGSCVGIGCCQNTITKGLTSYHVVFYDVDYLNSTTSWHFNPCGYSMVVEAENFVFNSEYITTTRFNDTYKGRQPVVLDWAIGNVTCEAARRNMSSYACRTGNTVCVDSPNGLGYLCNCSSGYQGNPYLSNGCTDVNECEHSPSPCPKSATCQNIVGGYQCLCPFGGNFAKETNSCTNGLIGVIIGLSCGIGVLFIALVSALLIRRWNQGIKIRVRKAHFRRNKCLVLEQLISSDESAMHSTKIFSLDELEKATDNFDSTRILGLGGHGTVYKGILSDQRVVAIKKSKMVDQIEIDQFINELAIMSQINHRNVVKLFGCCLESEVPLLVYEFISNGTLSEILHGDNLSSRTSLTWDDRIRIASEASSALAYLHSAASIPIFHRDVKSANILLTDNFSVKVADFGASRSISIDETRVVTAVQGTFGYLDPEYYHTGQLTEKSDVYSFGVIIVELLTRKKSIFLDSHGENKNLCHYFVQRQQDNTIKEIVDVQVLEEGTERQIDEMASLAMACLKHRGEERPTMKEVELRLQAMRGKMVMKRNHELERHGEAVTLLPSNYSNYFSTSFGAANSSNQCVTRCCTMERELVSWTDLPR</sequence>
<dbReference type="Gene3D" id="1.10.510.10">
    <property type="entry name" value="Transferase(Phosphotransferase) domain 1"/>
    <property type="match status" value="1"/>
</dbReference>
<dbReference type="InterPro" id="IPR045274">
    <property type="entry name" value="WAK-like"/>
</dbReference>
<evidence type="ECO:0000256" key="18">
    <source>
        <dbReference type="PROSITE-ProRule" id="PRU10141"/>
    </source>
</evidence>
<dbReference type="PROSITE" id="PS00108">
    <property type="entry name" value="PROTEIN_KINASE_ST"/>
    <property type="match status" value="1"/>
</dbReference>
<dbReference type="PANTHER" id="PTHR27005:SF389">
    <property type="entry name" value="OS01G0364400 PROTEIN"/>
    <property type="match status" value="1"/>
</dbReference>
<evidence type="ECO:0008006" key="25">
    <source>
        <dbReference type="Google" id="ProtNLM"/>
    </source>
</evidence>
<dbReference type="AlphaFoldDB" id="A0A3B6MVS5"/>
<dbReference type="InterPro" id="IPR011009">
    <property type="entry name" value="Kinase-like_dom_sf"/>
</dbReference>
<evidence type="ECO:0000256" key="20">
    <source>
        <dbReference type="SAM" id="SignalP"/>
    </source>
</evidence>
<accession>A0A3B6MVS5</accession>
<keyword evidence="4" id="KW-0597">Phosphoprotein</keyword>
<feature type="domain" description="EGF-like" evidence="22">
    <location>
        <begin position="291"/>
        <end position="333"/>
    </location>
</feature>
<evidence type="ECO:0000313" key="24">
    <source>
        <dbReference type="Proteomes" id="UP000019116"/>
    </source>
</evidence>
<dbReference type="InterPro" id="IPR001245">
    <property type="entry name" value="Ser-Thr/Tyr_kinase_cat_dom"/>
</dbReference>
<evidence type="ECO:0000256" key="1">
    <source>
        <dbReference type="ARBA" id="ARBA00004479"/>
    </source>
</evidence>
<evidence type="ECO:0000256" key="11">
    <source>
        <dbReference type="ARBA" id="ARBA00022840"/>
    </source>
</evidence>
<keyword evidence="2" id="KW-0723">Serine/threonine-protein kinase</keyword>
<keyword evidence="24" id="KW-1185">Reference proteome</keyword>
<dbReference type="CDD" id="cd14066">
    <property type="entry name" value="STKc_IRAK"/>
    <property type="match status" value="1"/>
</dbReference>
<dbReference type="Pfam" id="PF07714">
    <property type="entry name" value="PK_Tyr_Ser-Thr"/>
    <property type="match status" value="1"/>
</dbReference>
<evidence type="ECO:0000256" key="9">
    <source>
        <dbReference type="ARBA" id="ARBA00022741"/>
    </source>
</evidence>
<feature type="transmembrane region" description="Helical" evidence="19">
    <location>
        <begin position="336"/>
        <end position="360"/>
    </location>
</feature>
<dbReference type="Pfam" id="PF13947">
    <property type="entry name" value="GUB_WAK_bind"/>
    <property type="match status" value="1"/>
</dbReference>
<dbReference type="EnsemblPlants" id="TraesCS5D02G330900.1">
    <property type="protein sequence ID" value="TraesCS5D02G330900.1"/>
    <property type="gene ID" value="TraesCS5D02G330900"/>
</dbReference>
<evidence type="ECO:0000259" key="21">
    <source>
        <dbReference type="PROSITE" id="PS50011"/>
    </source>
</evidence>
<dbReference type="InterPro" id="IPR049883">
    <property type="entry name" value="NOTCH1_EGF-like"/>
</dbReference>
<reference evidence="23" key="2">
    <citation type="submission" date="2018-10" db="UniProtKB">
        <authorList>
            <consortium name="EnsemblPlants"/>
        </authorList>
    </citation>
    <scope>IDENTIFICATION</scope>
</reference>
<evidence type="ECO:0000256" key="19">
    <source>
        <dbReference type="SAM" id="Phobius"/>
    </source>
</evidence>
<keyword evidence="12 19" id="KW-1133">Transmembrane helix</keyword>
<dbReference type="GO" id="GO:0007166">
    <property type="term" value="P:cell surface receptor signaling pathway"/>
    <property type="evidence" value="ECO:0000318"/>
    <property type="project" value="GO_Central"/>
</dbReference>
<dbReference type="GO" id="GO:0005509">
    <property type="term" value="F:calcium ion binding"/>
    <property type="evidence" value="ECO:0007669"/>
    <property type="project" value="InterPro"/>
</dbReference>
<evidence type="ECO:0000259" key="22">
    <source>
        <dbReference type="PROSITE" id="PS50026"/>
    </source>
</evidence>
<evidence type="ECO:0000256" key="15">
    <source>
        <dbReference type="ARBA" id="ARBA00023180"/>
    </source>
</evidence>
<dbReference type="FunFam" id="3.30.200.20:FF:000043">
    <property type="entry name" value="Wall-associated receptor kinase 2"/>
    <property type="match status" value="1"/>
</dbReference>
<dbReference type="PROSITE" id="PS01187">
    <property type="entry name" value="EGF_CA"/>
    <property type="match status" value="1"/>
</dbReference>
<dbReference type="SMART" id="SM00181">
    <property type="entry name" value="EGF"/>
    <property type="match status" value="2"/>
</dbReference>
<dbReference type="InterPro" id="IPR000742">
    <property type="entry name" value="EGF"/>
</dbReference>
<dbReference type="Gene3D" id="2.10.25.10">
    <property type="entry name" value="Laminin"/>
    <property type="match status" value="1"/>
</dbReference>
<keyword evidence="9 18" id="KW-0547">Nucleotide-binding</keyword>
<comment type="subcellular location">
    <subcellularLocation>
        <location evidence="1">Membrane</location>
        <topology evidence="1">Single-pass type I membrane protein</topology>
    </subcellularLocation>
</comment>
<dbReference type="InterPro" id="IPR018097">
    <property type="entry name" value="EGF_Ca-bd_CS"/>
</dbReference>
<dbReference type="SMART" id="SM00179">
    <property type="entry name" value="EGF_CA"/>
    <property type="match status" value="1"/>
</dbReference>
<evidence type="ECO:0000256" key="7">
    <source>
        <dbReference type="ARBA" id="ARBA00022729"/>
    </source>
</evidence>
<name>A0A3B6MVS5_WHEAT</name>
<keyword evidence="14" id="KW-1015">Disulfide bond</keyword>
<dbReference type="PROSITE" id="PS00107">
    <property type="entry name" value="PROTEIN_KINASE_ATP"/>
    <property type="match status" value="1"/>
</dbReference>
<evidence type="ECO:0000256" key="16">
    <source>
        <dbReference type="ARBA" id="ARBA00058961"/>
    </source>
</evidence>
<dbReference type="GO" id="GO:0004674">
    <property type="term" value="F:protein serine/threonine kinase activity"/>
    <property type="evidence" value="ECO:0007669"/>
    <property type="project" value="UniProtKB-KW"/>
</dbReference>
<evidence type="ECO:0000313" key="23">
    <source>
        <dbReference type="EnsemblPlants" id="TraesCS5D02G330900.1"/>
    </source>
</evidence>
<keyword evidence="11 18" id="KW-0067">ATP-binding</keyword>
<dbReference type="PROSITE" id="PS50026">
    <property type="entry name" value="EGF_3"/>
    <property type="match status" value="1"/>
</dbReference>
<dbReference type="GO" id="GO:0005886">
    <property type="term" value="C:plasma membrane"/>
    <property type="evidence" value="ECO:0000318"/>
    <property type="project" value="GO_Central"/>
</dbReference>
<dbReference type="InterPro" id="IPR025287">
    <property type="entry name" value="WAK_GUB"/>
</dbReference>
<dbReference type="OrthoDB" id="4062651at2759"/>
<feature type="chain" id="PRO_5043177861" description="Protein kinase domain-containing protein" evidence="20">
    <location>
        <begin position="23"/>
        <end position="750"/>
    </location>
</feature>
<dbReference type="PROSITE" id="PS50011">
    <property type="entry name" value="PROTEIN_KINASE_DOM"/>
    <property type="match status" value="1"/>
</dbReference>
<comment type="caution">
    <text evidence="17">Lacks conserved residue(s) required for the propagation of feature annotation.</text>
</comment>
<reference evidence="23" key="1">
    <citation type="submission" date="2018-08" db="EMBL/GenBank/DDBJ databases">
        <authorList>
            <person name="Rossello M."/>
        </authorList>
    </citation>
    <scope>NUCLEOTIDE SEQUENCE [LARGE SCALE GENOMIC DNA]</scope>
    <source>
        <strain evidence="23">cv. Chinese Spring</strain>
    </source>
</reference>
<dbReference type="Gramene" id="TraesWEE_scaffold_046397_01G000500.1">
    <property type="protein sequence ID" value="TraesWEE_scaffold_046397_01G000500.1"/>
    <property type="gene ID" value="TraesWEE_scaffold_046397_01G000500"/>
</dbReference>
<keyword evidence="13 19" id="KW-0472">Membrane</keyword>
<dbReference type="FunFam" id="2.10.25.10:FF:000038">
    <property type="entry name" value="Fibrillin 2"/>
    <property type="match status" value="1"/>
</dbReference>
<dbReference type="Proteomes" id="UP000019116">
    <property type="component" value="Chromosome 5D"/>
</dbReference>
<dbReference type="SMART" id="SM00220">
    <property type="entry name" value="S_TKc"/>
    <property type="match status" value="1"/>
</dbReference>
<evidence type="ECO:0000256" key="4">
    <source>
        <dbReference type="ARBA" id="ARBA00022553"/>
    </source>
</evidence>